<dbReference type="KEGG" id="hut:Huta_1461"/>
<feature type="domain" description="Ferrous iron transporter FeoA-like" evidence="2">
    <location>
        <begin position="3"/>
        <end position="72"/>
    </location>
</feature>
<dbReference type="Gene3D" id="2.30.30.90">
    <property type="match status" value="1"/>
</dbReference>
<dbReference type="eggNOG" id="arCOG02102">
    <property type="taxonomic scope" value="Archaea"/>
</dbReference>
<reference evidence="3 4" key="1">
    <citation type="journal article" date="2009" name="Stand. Genomic Sci.">
        <title>Complete genome sequence of Halorhabdus utahensis type strain (AX-2).</title>
        <authorList>
            <person name="Anderson I."/>
            <person name="Tindall B.J."/>
            <person name="Pomrenke H."/>
            <person name="Goker M."/>
            <person name="Lapidus A."/>
            <person name="Nolan M."/>
            <person name="Copeland A."/>
            <person name="Glavina Del Rio T."/>
            <person name="Chen F."/>
            <person name="Tice H."/>
            <person name="Cheng J.F."/>
            <person name="Lucas S."/>
            <person name="Chertkov O."/>
            <person name="Bruce D."/>
            <person name="Brettin T."/>
            <person name="Detter J.C."/>
            <person name="Han C."/>
            <person name="Goodwin L."/>
            <person name="Land M."/>
            <person name="Hauser L."/>
            <person name="Chang Y.J."/>
            <person name="Jeffries C.D."/>
            <person name="Pitluck S."/>
            <person name="Pati A."/>
            <person name="Mavromatis K."/>
            <person name="Ivanova N."/>
            <person name="Ovchinnikova G."/>
            <person name="Chen A."/>
            <person name="Palaniappan K."/>
            <person name="Chain P."/>
            <person name="Rohde M."/>
            <person name="Bristow J."/>
            <person name="Eisen J.A."/>
            <person name="Markowitz V."/>
            <person name="Hugenholtz P."/>
            <person name="Kyrpides N.C."/>
            <person name="Klenk H.P."/>
        </authorList>
    </citation>
    <scope>NUCLEOTIDE SEQUENCE [LARGE SCALE GENOMIC DNA]</scope>
    <source>
        <strain evidence="4">DSM 12940 / JCM 11049 / AX-2</strain>
    </source>
</reference>
<dbReference type="OrthoDB" id="229399at2157"/>
<dbReference type="SMART" id="SM00899">
    <property type="entry name" value="FeoA"/>
    <property type="match status" value="1"/>
</dbReference>
<dbReference type="HOGENOM" id="CLU_186691_0_0_2"/>
<evidence type="ECO:0000313" key="3">
    <source>
        <dbReference type="EMBL" id="ACV11637.1"/>
    </source>
</evidence>
<dbReference type="Pfam" id="PF04023">
    <property type="entry name" value="FeoA"/>
    <property type="match status" value="1"/>
</dbReference>
<gene>
    <name evidence="3" type="ordered locus">Huta_1461</name>
</gene>
<dbReference type="InterPro" id="IPR038157">
    <property type="entry name" value="FeoA_core_dom"/>
</dbReference>
<sequence length="79" mass="8365">MSEVLADVGSGESVRLTEVPDGDTRARLLRLGFLDGAVECRHHIRKGPVIVRRNGTDLALGSDLAGEIEVERPTAGAGE</sequence>
<name>C7NNW2_HALUD</name>
<dbReference type="GeneID" id="8383740"/>
<dbReference type="InterPro" id="IPR008988">
    <property type="entry name" value="Transcriptional_repressor_C"/>
</dbReference>
<dbReference type="EMBL" id="CP001687">
    <property type="protein sequence ID" value="ACV11637.1"/>
    <property type="molecule type" value="Genomic_DNA"/>
</dbReference>
<evidence type="ECO:0000259" key="2">
    <source>
        <dbReference type="SMART" id="SM00899"/>
    </source>
</evidence>
<keyword evidence="4" id="KW-1185">Reference proteome</keyword>
<dbReference type="STRING" id="519442.Huta_1461"/>
<dbReference type="GO" id="GO:0046914">
    <property type="term" value="F:transition metal ion binding"/>
    <property type="evidence" value="ECO:0007669"/>
    <property type="project" value="InterPro"/>
</dbReference>
<dbReference type="SUPFAM" id="SSF50037">
    <property type="entry name" value="C-terminal domain of transcriptional repressors"/>
    <property type="match status" value="1"/>
</dbReference>
<proteinExistence type="predicted"/>
<dbReference type="InterPro" id="IPR007167">
    <property type="entry name" value="Fe-transptr_FeoA-like"/>
</dbReference>
<organism evidence="3 4">
    <name type="scientific">Halorhabdus utahensis (strain DSM 12940 / JCM 11049 / AX-2)</name>
    <dbReference type="NCBI Taxonomy" id="519442"/>
    <lineage>
        <taxon>Archaea</taxon>
        <taxon>Methanobacteriati</taxon>
        <taxon>Methanobacteriota</taxon>
        <taxon>Stenosarchaea group</taxon>
        <taxon>Halobacteria</taxon>
        <taxon>Halobacteriales</taxon>
        <taxon>Haloarculaceae</taxon>
        <taxon>Halorhabdus</taxon>
    </lineage>
</organism>
<dbReference type="Proteomes" id="UP000002071">
    <property type="component" value="Chromosome"/>
</dbReference>
<dbReference type="AlphaFoldDB" id="C7NNW2"/>
<evidence type="ECO:0000256" key="1">
    <source>
        <dbReference type="ARBA" id="ARBA00023004"/>
    </source>
</evidence>
<protein>
    <submittedName>
        <fullName evidence="3">FeoA family protein</fullName>
    </submittedName>
</protein>
<evidence type="ECO:0000313" key="4">
    <source>
        <dbReference type="Proteomes" id="UP000002071"/>
    </source>
</evidence>
<keyword evidence="1" id="KW-0408">Iron</keyword>
<dbReference type="RefSeq" id="WP_015789211.1">
    <property type="nucleotide sequence ID" value="NC_013158.1"/>
</dbReference>
<accession>C7NNW2</accession>